<comment type="caution">
    <text evidence="1">The sequence shown here is derived from an EMBL/GenBank/DDBJ whole genome shotgun (WGS) entry which is preliminary data.</text>
</comment>
<keyword evidence="2" id="KW-1185">Reference proteome</keyword>
<proteinExistence type="predicted"/>
<evidence type="ECO:0000313" key="2">
    <source>
        <dbReference type="Proteomes" id="UP000267368"/>
    </source>
</evidence>
<dbReference type="AlphaFoldDB" id="A0A3N0AG96"/>
<gene>
    <name evidence="1" type="ORF">DMP07_04290</name>
</gene>
<accession>A0A3N0AG96</accession>
<dbReference type="OrthoDB" id="2877966at2"/>
<name>A0A3N0AG96_9ACTN</name>
<reference evidence="2" key="1">
    <citation type="submission" date="2018-05" db="EMBL/GenBank/DDBJ databases">
        <title>Genome Sequencing of selected type strains of the family Eggerthellaceae.</title>
        <authorList>
            <person name="Danylec N."/>
            <person name="Stoll D.A."/>
            <person name="Doetsch A."/>
            <person name="Huch M."/>
        </authorList>
    </citation>
    <scope>NUCLEOTIDE SEQUENCE [LARGE SCALE GENOMIC DNA]</scope>
    <source>
        <strain evidence="2">DSM 17537</strain>
    </source>
</reference>
<dbReference type="EMBL" id="QICB01000002">
    <property type="protein sequence ID" value="RNL20803.1"/>
    <property type="molecule type" value="Genomic_DNA"/>
</dbReference>
<dbReference type="Proteomes" id="UP000267368">
    <property type="component" value="Unassembled WGS sequence"/>
</dbReference>
<dbReference type="RefSeq" id="WP_123197902.1">
    <property type="nucleotide sequence ID" value="NZ_QICB01000002.1"/>
</dbReference>
<evidence type="ECO:0000313" key="1">
    <source>
        <dbReference type="EMBL" id="RNL20803.1"/>
    </source>
</evidence>
<protein>
    <submittedName>
        <fullName evidence="1">Uncharacterized protein</fullName>
    </submittedName>
</protein>
<sequence length="112" mass="12729">MFRNEADYAYFAARLGWTPEQYGSLTPVELAFVRKELETRTVRESELLQQAVEVAVANVMRKKGRKAAQLWKKAAGERREPPVAKKEFDALKAAFAGMGRRPRASQPNMKTE</sequence>
<organism evidence="1 2">
    <name type="scientific">Slackia faecicanis</name>
    <dbReference type="NCBI Taxonomy" id="255723"/>
    <lineage>
        <taxon>Bacteria</taxon>
        <taxon>Bacillati</taxon>
        <taxon>Actinomycetota</taxon>
        <taxon>Coriobacteriia</taxon>
        <taxon>Eggerthellales</taxon>
        <taxon>Eggerthellaceae</taxon>
        <taxon>Slackia</taxon>
    </lineage>
</organism>